<proteinExistence type="predicted"/>
<gene>
    <name evidence="1" type="ORF">T07_7904</name>
</gene>
<comment type="caution">
    <text evidence="1">The sequence shown here is derived from an EMBL/GenBank/DDBJ whole genome shotgun (WGS) entry which is preliminary data.</text>
</comment>
<accession>A0A0V0S5L7</accession>
<evidence type="ECO:0000313" key="2">
    <source>
        <dbReference type="Proteomes" id="UP000054630"/>
    </source>
</evidence>
<dbReference type="AlphaFoldDB" id="A0A0V0S5L7"/>
<evidence type="ECO:0000313" key="1">
    <source>
        <dbReference type="EMBL" id="KRX21993.1"/>
    </source>
</evidence>
<reference evidence="1 2" key="1">
    <citation type="submission" date="2015-01" db="EMBL/GenBank/DDBJ databases">
        <title>Evolution of Trichinella species and genotypes.</title>
        <authorList>
            <person name="Korhonen P.K."/>
            <person name="Edoardo P."/>
            <person name="Giuseppe L.R."/>
            <person name="Gasser R.B."/>
        </authorList>
    </citation>
    <scope>NUCLEOTIDE SEQUENCE [LARGE SCALE GENOMIC DNA]</scope>
    <source>
        <strain evidence="1">ISS37</strain>
    </source>
</reference>
<sequence>MPSPDGLQSSRKFAFQPRSYGYTNSSERFLKFACIYLFTYVHFNTGTIAEDEFQMTNEQQSNCDEHSKCQGDAEAHEQQQ</sequence>
<dbReference type="OrthoDB" id="10273440at2759"/>
<name>A0A0V0S5L7_9BILA</name>
<organism evidence="1 2">
    <name type="scientific">Trichinella nelsoni</name>
    <dbReference type="NCBI Taxonomy" id="6336"/>
    <lineage>
        <taxon>Eukaryota</taxon>
        <taxon>Metazoa</taxon>
        <taxon>Ecdysozoa</taxon>
        <taxon>Nematoda</taxon>
        <taxon>Enoplea</taxon>
        <taxon>Dorylaimia</taxon>
        <taxon>Trichinellida</taxon>
        <taxon>Trichinellidae</taxon>
        <taxon>Trichinella</taxon>
    </lineage>
</organism>
<keyword evidence="2" id="KW-1185">Reference proteome</keyword>
<dbReference type="Proteomes" id="UP000054630">
    <property type="component" value="Unassembled WGS sequence"/>
</dbReference>
<dbReference type="EMBL" id="JYDL01000035">
    <property type="protein sequence ID" value="KRX21993.1"/>
    <property type="molecule type" value="Genomic_DNA"/>
</dbReference>
<protein>
    <submittedName>
        <fullName evidence="1">Uncharacterized protein</fullName>
    </submittedName>
</protein>